<dbReference type="CDD" id="cd12797">
    <property type="entry name" value="M23_peptidase"/>
    <property type="match status" value="1"/>
</dbReference>
<dbReference type="InterPro" id="IPR016047">
    <property type="entry name" value="M23ase_b-sheet_dom"/>
</dbReference>
<feature type="domain" description="M23ase beta-sheet core" evidence="3">
    <location>
        <begin position="369"/>
        <end position="457"/>
    </location>
</feature>
<sequence length="525" mass="54606">MEAPTPPEVGNQSSSPLTETAPEIIFEVNPQNAATAPPEFYPPSIPESSVPTPAAPPVAAEWEPTTPEPASGVAVPEYEAAAPEVEPAPQWEAAEPAPQTATAPQWQPQSAPGEYYSPVESSEPAAAASSLDAPLDSVSAAGESLTTNQTESARAEAGGDWATAAPAEWSDPTATSGEVGGYDYNNYYIDPTEYAIDVPPSPPESLTATAKEAPTAATTTPPTTATAPDLVPPPPPPPVVIPGASGGQAQPSPSPANPRRGDSRIAPTVRVDAPAPRYEAPPRYEAAAAPQRWVAAEPTVKLGPVQVSSNQVKFDMNKHAGILDYRRAARQRAAMGQGNTRMVFPLAVPTAITSVFGWRLHPISGRQQLHQGVDFGAPLGTPILAAFAGKVAIADWLGGYGLTVVLSHDEGTKETLYAHMSEVLVKEGQEVVQGEPIGLVGSTGFSTGPHLHFEVRELTPDGWVAMDPGTQIEYALAELLKSLQVAEAQPTNTANPAPTTPQTGAEEQGSRGAGEQGSFELPPGN</sequence>
<feature type="region of interest" description="Disordered" evidence="2">
    <location>
        <begin position="1"/>
        <end position="182"/>
    </location>
</feature>
<reference evidence="4" key="1">
    <citation type="journal article" date="2020" name="mSystems">
        <title>Genome- and Community-Level Interaction Insights into Carbon Utilization and Element Cycling Functions of Hydrothermarchaeota in Hydrothermal Sediment.</title>
        <authorList>
            <person name="Zhou Z."/>
            <person name="Liu Y."/>
            <person name="Xu W."/>
            <person name="Pan J."/>
            <person name="Luo Z.H."/>
            <person name="Li M."/>
        </authorList>
    </citation>
    <scope>NUCLEOTIDE SEQUENCE [LARGE SCALE GENOMIC DNA]</scope>
    <source>
        <strain evidence="4">SpSt-374</strain>
    </source>
</reference>
<dbReference type="PANTHER" id="PTHR21666">
    <property type="entry name" value="PEPTIDASE-RELATED"/>
    <property type="match status" value="1"/>
</dbReference>
<organism evidence="4">
    <name type="scientific">Planktothricoides sp. SpSt-374</name>
    <dbReference type="NCBI Taxonomy" id="2282167"/>
    <lineage>
        <taxon>Bacteria</taxon>
        <taxon>Bacillati</taxon>
        <taxon>Cyanobacteriota</taxon>
        <taxon>Cyanophyceae</taxon>
        <taxon>Oscillatoriophycideae</taxon>
        <taxon>Oscillatoriales</taxon>
        <taxon>Oscillatoriaceae</taxon>
        <taxon>Planktothricoides</taxon>
    </lineage>
</organism>
<accession>A0A7C3VI10</accession>
<gene>
    <name evidence="4" type="ORF">ENR15_14150</name>
</gene>
<evidence type="ECO:0000256" key="1">
    <source>
        <dbReference type="ARBA" id="ARBA00022729"/>
    </source>
</evidence>
<feature type="compositionally biased region" description="Low complexity" evidence="2">
    <location>
        <begin position="207"/>
        <end position="229"/>
    </location>
</feature>
<feature type="compositionally biased region" description="Pro residues" evidence="2">
    <location>
        <begin position="230"/>
        <end position="240"/>
    </location>
</feature>
<name>A0A7C3VI10_9CYAN</name>
<dbReference type="Pfam" id="PF01551">
    <property type="entry name" value="Peptidase_M23"/>
    <property type="match status" value="1"/>
</dbReference>
<feature type="region of interest" description="Disordered" evidence="2">
    <location>
        <begin position="195"/>
        <end position="267"/>
    </location>
</feature>
<dbReference type="EMBL" id="DSPX01000141">
    <property type="protein sequence ID" value="HGG01753.1"/>
    <property type="molecule type" value="Genomic_DNA"/>
</dbReference>
<dbReference type="InterPro" id="IPR050570">
    <property type="entry name" value="Cell_wall_metabolism_enzyme"/>
</dbReference>
<proteinExistence type="predicted"/>
<comment type="caution">
    <text evidence="4">The sequence shown here is derived from an EMBL/GenBank/DDBJ whole genome shotgun (WGS) entry which is preliminary data.</text>
</comment>
<keyword evidence="1" id="KW-0732">Signal</keyword>
<dbReference type="AlphaFoldDB" id="A0A7C3VI10"/>
<dbReference type="SUPFAM" id="SSF51261">
    <property type="entry name" value="Duplicated hybrid motif"/>
    <property type="match status" value="1"/>
</dbReference>
<dbReference type="InterPro" id="IPR011055">
    <property type="entry name" value="Dup_hybrid_motif"/>
</dbReference>
<feature type="region of interest" description="Disordered" evidence="2">
    <location>
        <begin position="487"/>
        <end position="525"/>
    </location>
</feature>
<evidence type="ECO:0000313" key="4">
    <source>
        <dbReference type="EMBL" id="HGG01753.1"/>
    </source>
</evidence>
<evidence type="ECO:0000259" key="3">
    <source>
        <dbReference type="Pfam" id="PF01551"/>
    </source>
</evidence>
<dbReference type="Gene3D" id="2.70.70.10">
    <property type="entry name" value="Glucose Permease (Domain IIA)"/>
    <property type="match status" value="1"/>
</dbReference>
<dbReference type="PANTHER" id="PTHR21666:SF289">
    <property type="entry name" value="L-ALA--D-GLU ENDOPEPTIDASE"/>
    <property type="match status" value="1"/>
</dbReference>
<dbReference type="GO" id="GO:0004222">
    <property type="term" value="F:metalloendopeptidase activity"/>
    <property type="evidence" value="ECO:0007669"/>
    <property type="project" value="TreeGrafter"/>
</dbReference>
<feature type="compositionally biased region" description="Low complexity" evidence="2">
    <location>
        <begin position="46"/>
        <end position="141"/>
    </location>
</feature>
<protein>
    <recommendedName>
        <fullName evidence="3">M23ase beta-sheet core domain-containing protein</fullName>
    </recommendedName>
</protein>
<evidence type="ECO:0000256" key="2">
    <source>
        <dbReference type="SAM" id="MobiDB-lite"/>
    </source>
</evidence>
<feature type="compositionally biased region" description="Low complexity" evidence="2">
    <location>
        <begin position="488"/>
        <end position="503"/>
    </location>
</feature>